<gene>
    <name evidence="7" type="ORF">HNR30_007970</name>
</gene>
<evidence type="ECO:0000256" key="4">
    <source>
        <dbReference type="ARBA" id="ARBA00023098"/>
    </source>
</evidence>
<dbReference type="InterPro" id="IPR042099">
    <property type="entry name" value="ANL_N_sf"/>
</dbReference>
<evidence type="ECO:0000256" key="3">
    <source>
        <dbReference type="ARBA" id="ARBA00022832"/>
    </source>
</evidence>
<dbReference type="Pfam" id="PF00501">
    <property type="entry name" value="AMP-binding"/>
    <property type="match status" value="1"/>
</dbReference>
<evidence type="ECO:0000313" key="8">
    <source>
        <dbReference type="Proteomes" id="UP000530928"/>
    </source>
</evidence>
<reference evidence="7 8" key="1">
    <citation type="submission" date="2020-07" db="EMBL/GenBank/DDBJ databases">
        <title>Genomic Encyclopedia of Type Strains, Phase IV (KMG-IV): sequencing the most valuable type-strain genomes for metagenomic binning, comparative biology and taxonomic classification.</title>
        <authorList>
            <person name="Goeker M."/>
        </authorList>
    </citation>
    <scope>NUCLEOTIDE SEQUENCE [LARGE SCALE GENOMIC DNA]</scope>
    <source>
        <strain evidence="7 8">DSM 45533</strain>
    </source>
</reference>
<dbReference type="PROSITE" id="PS00455">
    <property type="entry name" value="AMP_BINDING"/>
    <property type="match status" value="1"/>
</dbReference>
<dbReference type="GO" id="GO:0070566">
    <property type="term" value="F:adenylyltransferase activity"/>
    <property type="evidence" value="ECO:0007669"/>
    <property type="project" value="TreeGrafter"/>
</dbReference>
<organism evidence="7 8">
    <name type="scientific">Nonomuraea soli</name>
    <dbReference type="NCBI Taxonomy" id="1032476"/>
    <lineage>
        <taxon>Bacteria</taxon>
        <taxon>Bacillati</taxon>
        <taxon>Actinomycetota</taxon>
        <taxon>Actinomycetes</taxon>
        <taxon>Streptosporangiales</taxon>
        <taxon>Streptosporangiaceae</taxon>
        <taxon>Nonomuraea</taxon>
    </lineage>
</organism>
<dbReference type="InterPro" id="IPR000873">
    <property type="entry name" value="AMP-dep_synth/lig_dom"/>
</dbReference>
<evidence type="ECO:0000256" key="2">
    <source>
        <dbReference type="ARBA" id="ARBA00022598"/>
    </source>
</evidence>
<dbReference type="PANTHER" id="PTHR22754">
    <property type="entry name" value="DISCO-INTERACTING PROTEIN 2 DIP2 -RELATED"/>
    <property type="match status" value="1"/>
</dbReference>
<evidence type="ECO:0000259" key="6">
    <source>
        <dbReference type="Pfam" id="PF23024"/>
    </source>
</evidence>
<dbReference type="InterPro" id="IPR025110">
    <property type="entry name" value="AMP-bd_C"/>
</dbReference>
<dbReference type="SUPFAM" id="SSF56801">
    <property type="entry name" value="Acetyl-CoA synthetase-like"/>
    <property type="match status" value="1"/>
</dbReference>
<dbReference type="PANTHER" id="PTHR22754:SF32">
    <property type="entry name" value="DISCO-INTERACTING PROTEIN 2"/>
    <property type="match status" value="1"/>
</dbReference>
<accession>A0A7W0CSW4</accession>
<dbReference type="InterPro" id="IPR020845">
    <property type="entry name" value="AMP-binding_CS"/>
</dbReference>
<dbReference type="Gene3D" id="3.40.50.12780">
    <property type="entry name" value="N-terminal domain of ligase-like"/>
    <property type="match status" value="1"/>
</dbReference>
<comment type="caution">
    <text evidence="7">The sequence shown here is derived from an EMBL/GenBank/DDBJ whole genome shotgun (WGS) entry which is preliminary data.</text>
</comment>
<dbReference type="AlphaFoldDB" id="A0A7W0CSW4"/>
<sequence>MTYPSILDRLLDDAGAHGDRPALTFLGREGKQVQTFAGLADDALRVAARLGERGARGERVLMICPTSPEYASVFYGCLLAGAVPVPVYLPSVAHFRSAWSKISAIARDSGAAFAIAPAPLPDGEILAALPGFRGWLHFADLLAGTAERTIELPGHDDLAFLQYTSGSTGHPKGVMVTHDRLAHNASAVARAVGADHTTTTISWLPLYHDMGIIGSLISPLYWGAHVVKMTPQNFASRPTSWLKAISEHQGVLSYAPNFAYELCSRKVTEAELAELDLSSWRVAVNGAEPIREATIRRFADRFASTGFTPGDMHFAWGMAETTLVVTTRPWGGGDPALRVGDRSYVRCGPALEGMTVIIADPRTGRECAQGEVGEIWVHGPSVTAGYWQRPDLTEEIFHARVPGRDESFLRTGDLGVISPDGEVVIVGRHKDLIVVNGVNHYPQDVEYTVEQVHPGLRGGCTAAFSTEPTGDVPQAEAAIVVAEASGTAHELAELITEIRLAVAKEHDLVLDGVFLVEPRSVPKTTSGKIQRRASRDMLLSGRFPVLAGWVSPALPDLEPAAAAR</sequence>
<protein>
    <submittedName>
        <fullName evidence="7">Acyl-CoA synthetase (AMP-forming)/AMP-acid ligase II</fullName>
    </submittedName>
</protein>
<dbReference type="GO" id="GO:0006633">
    <property type="term" value="P:fatty acid biosynthetic process"/>
    <property type="evidence" value="ECO:0007669"/>
    <property type="project" value="TreeGrafter"/>
</dbReference>
<keyword evidence="2 7" id="KW-0436">Ligase</keyword>
<dbReference type="InterPro" id="IPR040097">
    <property type="entry name" value="FAAL/FAAC"/>
</dbReference>
<evidence type="ECO:0000256" key="1">
    <source>
        <dbReference type="ARBA" id="ARBA00006432"/>
    </source>
</evidence>
<dbReference type="InterPro" id="IPR045851">
    <property type="entry name" value="AMP-bd_C_sf"/>
</dbReference>
<keyword evidence="3" id="KW-0276">Fatty acid metabolism</keyword>
<feature type="domain" description="AMP-dependent synthetase/ligase" evidence="5">
    <location>
        <begin position="13"/>
        <end position="387"/>
    </location>
</feature>
<dbReference type="RefSeq" id="WP_181615305.1">
    <property type="nucleotide sequence ID" value="NZ_BAABAM010000008.1"/>
</dbReference>
<dbReference type="CDD" id="cd05931">
    <property type="entry name" value="FAAL"/>
    <property type="match status" value="1"/>
</dbReference>
<dbReference type="Proteomes" id="UP000530928">
    <property type="component" value="Unassembled WGS sequence"/>
</dbReference>
<keyword evidence="4" id="KW-0443">Lipid metabolism</keyword>
<evidence type="ECO:0000313" key="7">
    <source>
        <dbReference type="EMBL" id="MBA2896579.1"/>
    </source>
</evidence>
<dbReference type="GO" id="GO:0005886">
    <property type="term" value="C:plasma membrane"/>
    <property type="evidence" value="ECO:0007669"/>
    <property type="project" value="TreeGrafter"/>
</dbReference>
<dbReference type="EMBL" id="JACDUR010000009">
    <property type="protein sequence ID" value="MBA2896579.1"/>
    <property type="molecule type" value="Genomic_DNA"/>
</dbReference>
<dbReference type="FunFam" id="3.40.50.12780:FF:000013">
    <property type="entry name" value="Long-chain-fatty-acid--AMP ligase FadD32"/>
    <property type="match status" value="1"/>
</dbReference>
<keyword evidence="8" id="KW-1185">Reference proteome</keyword>
<name>A0A7W0CSW4_9ACTN</name>
<dbReference type="GO" id="GO:0016874">
    <property type="term" value="F:ligase activity"/>
    <property type="evidence" value="ECO:0007669"/>
    <property type="project" value="UniProtKB-KW"/>
</dbReference>
<dbReference type="Pfam" id="PF23024">
    <property type="entry name" value="AMP-dom_DIP2-like"/>
    <property type="match status" value="1"/>
</dbReference>
<evidence type="ECO:0000259" key="5">
    <source>
        <dbReference type="Pfam" id="PF00501"/>
    </source>
</evidence>
<dbReference type="GO" id="GO:0071766">
    <property type="term" value="P:Actinobacterium-type cell wall biogenesis"/>
    <property type="evidence" value="ECO:0007669"/>
    <property type="project" value="UniProtKB-ARBA"/>
</dbReference>
<dbReference type="Gene3D" id="3.30.300.30">
    <property type="match status" value="1"/>
</dbReference>
<comment type="similarity">
    <text evidence="1">Belongs to the ATP-dependent AMP-binding enzyme family.</text>
</comment>
<feature type="domain" description="AMP-binding enzyme C-terminal" evidence="6">
    <location>
        <begin position="431"/>
        <end position="538"/>
    </location>
</feature>
<proteinExistence type="inferred from homology"/>